<dbReference type="Gene3D" id="1.10.10.10">
    <property type="entry name" value="Winged helix-like DNA-binding domain superfamily/Winged helix DNA-binding domain"/>
    <property type="match status" value="1"/>
</dbReference>
<dbReference type="SUPFAM" id="SSF88659">
    <property type="entry name" value="Sigma3 and sigma4 domains of RNA polymerase sigma factors"/>
    <property type="match status" value="1"/>
</dbReference>
<name>A0AAC9W3K0_EUBLI</name>
<evidence type="ECO:0000313" key="1">
    <source>
        <dbReference type="EMBL" id="ARD65968.1"/>
    </source>
</evidence>
<evidence type="ECO:0000313" key="2">
    <source>
        <dbReference type="Proteomes" id="UP000192391"/>
    </source>
</evidence>
<dbReference type="InterPro" id="IPR013324">
    <property type="entry name" value="RNA_pol_sigma_r3/r4-like"/>
</dbReference>
<accession>A0AAC9W3K0</accession>
<organism evidence="1 2">
    <name type="scientific">Eubacterium limosum</name>
    <dbReference type="NCBI Taxonomy" id="1736"/>
    <lineage>
        <taxon>Bacteria</taxon>
        <taxon>Bacillati</taxon>
        <taxon>Bacillota</taxon>
        <taxon>Clostridia</taxon>
        <taxon>Eubacteriales</taxon>
        <taxon>Eubacteriaceae</taxon>
        <taxon>Eubacterium</taxon>
    </lineage>
</organism>
<gene>
    <name evidence="1" type="ORF">B2M23_10670</name>
</gene>
<dbReference type="KEGG" id="elim:B2M23_10670"/>
<sequence length="78" mass="8865">MRDFDPEADVEAASLTMEQKETSAQVFKRMTPCQKEFFSWLYEEKGSFKQLKAQKGVSPAAVTKAYKRALAAMRRKAA</sequence>
<dbReference type="EMBL" id="CP019962">
    <property type="protein sequence ID" value="ARD65968.1"/>
    <property type="molecule type" value="Genomic_DNA"/>
</dbReference>
<proteinExistence type="predicted"/>
<reference evidence="2" key="1">
    <citation type="journal article" date="2017" name="Sci. Rep.">
        <title>Determination of the Genome and Primary Transcriptome of Syngas Fermenting Eubacterium limosum ATCC 8486.</title>
        <authorList>
            <person name="Song Y."/>
            <person name="Shin J."/>
            <person name="Jeong Y."/>
            <person name="Jin S."/>
            <person name="Lee J.K."/>
            <person name="Kim D.R."/>
            <person name="Kim S.C."/>
            <person name="Cho S."/>
            <person name="Cho B.K."/>
        </authorList>
    </citation>
    <scope>NUCLEOTIDE SEQUENCE [LARGE SCALE GENOMIC DNA]</scope>
    <source>
        <strain evidence="2">ATCC 8486</strain>
    </source>
</reference>
<dbReference type="AlphaFoldDB" id="A0AAC9W3K0"/>
<dbReference type="Proteomes" id="UP000192391">
    <property type="component" value="Chromosome"/>
</dbReference>
<protein>
    <submittedName>
        <fullName evidence="1">Uncharacterized protein</fullName>
    </submittedName>
</protein>
<dbReference type="RefSeq" id="WP_038353532.1">
    <property type="nucleotide sequence ID" value="NZ_CP019962.1"/>
</dbReference>
<dbReference type="InterPro" id="IPR036388">
    <property type="entry name" value="WH-like_DNA-bd_sf"/>
</dbReference>